<dbReference type="RefSeq" id="WP_121034216.1">
    <property type="nucleotide sequence ID" value="NZ_JACHVT010000003.1"/>
</dbReference>
<feature type="transmembrane region" description="Helical" evidence="2">
    <location>
        <begin position="29"/>
        <end position="50"/>
    </location>
</feature>
<dbReference type="OrthoDB" id="5119225at2"/>
<feature type="transmembrane region" description="Helical" evidence="2">
    <location>
        <begin position="126"/>
        <end position="143"/>
    </location>
</feature>
<keyword evidence="2" id="KW-0812">Transmembrane</keyword>
<name>A0A495XZL6_9MICO</name>
<feature type="transmembrane region" description="Helical" evidence="2">
    <location>
        <begin position="62"/>
        <end position="83"/>
    </location>
</feature>
<evidence type="ECO:0000256" key="1">
    <source>
        <dbReference type="SAM" id="MobiDB-lite"/>
    </source>
</evidence>
<dbReference type="EMBL" id="RBXT01000001">
    <property type="protein sequence ID" value="RKT79382.1"/>
    <property type="molecule type" value="Genomic_DNA"/>
</dbReference>
<dbReference type="Proteomes" id="UP000590811">
    <property type="component" value="Unassembled WGS sequence"/>
</dbReference>
<evidence type="ECO:0000259" key="3">
    <source>
        <dbReference type="Pfam" id="PF07331"/>
    </source>
</evidence>
<dbReference type="EMBL" id="JACHVT010000003">
    <property type="protein sequence ID" value="MBB2986633.1"/>
    <property type="molecule type" value="Genomic_DNA"/>
</dbReference>
<feature type="domain" description="DUF1468" evidence="3">
    <location>
        <begin position="31"/>
        <end position="173"/>
    </location>
</feature>
<reference evidence="5 6" key="1">
    <citation type="submission" date="2018-10" db="EMBL/GenBank/DDBJ databases">
        <title>Sequencing the genomes of 1000 actinobacteria strains.</title>
        <authorList>
            <person name="Klenk H.-P."/>
        </authorList>
    </citation>
    <scope>NUCLEOTIDE SEQUENCE [LARGE SCALE GENOMIC DNA]</scope>
    <source>
        <strain evidence="5 6">DSM 44267</strain>
    </source>
</reference>
<dbReference type="AlphaFoldDB" id="A0A495XZL6"/>
<feature type="region of interest" description="Disordered" evidence="1">
    <location>
        <begin position="1"/>
        <end position="24"/>
    </location>
</feature>
<gene>
    <name evidence="5" type="ORF">DFJ68_2850</name>
    <name evidence="4" type="ORF">FHW14_001787</name>
</gene>
<feature type="transmembrane region" description="Helical" evidence="2">
    <location>
        <begin position="150"/>
        <end position="172"/>
    </location>
</feature>
<evidence type="ECO:0000313" key="7">
    <source>
        <dbReference type="Proteomes" id="UP000590811"/>
    </source>
</evidence>
<evidence type="ECO:0000313" key="4">
    <source>
        <dbReference type="EMBL" id="MBB2986633.1"/>
    </source>
</evidence>
<keyword evidence="6" id="KW-1185">Reference proteome</keyword>
<organism evidence="5 6">
    <name type="scientific">Terracoccus luteus</name>
    <dbReference type="NCBI Taxonomy" id="53356"/>
    <lineage>
        <taxon>Bacteria</taxon>
        <taxon>Bacillati</taxon>
        <taxon>Actinomycetota</taxon>
        <taxon>Actinomycetes</taxon>
        <taxon>Micrococcales</taxon>
        <taxon>Intrasporangiaceae</taxon>
        <taxon>Terracoccus</taxon>
    </lineage>
</organism>
<evidence type="ECO:0000313" key="6">
    <source>
        <dbReference type="Proteomes" id="UP000278440"/>
    </source>
</evidence>
<evidence type="ECO:0000313" key="5">
    <source>
        <dbReference type="EMBL" id="RKT79382.1"/>
    </source>
</evidence>
<dbReference type="Pfam" id="PF07331">
    <property type="entry name" value="TctB"/>
    <property type="match status" value="1"/>
</dbReference>
<proteinExistence type="predicted"/>
<comment type="caution">
    <text evidence="5">The sequence shown here is derived from an EMBL/GenBank/DDBJ whole genome shotgun (WGS) entry which is preliminary data.</text>
</comment>
<protein>
    <submittedName>
        <fullName evidence="5">Putative tricarboxylic transport membrane protein</fullName>
    </submittedName>
</protein>
<keyword evidence="2" id="KW-1133">Transmembrane helix</keyword>
<keyword evidence="2" id="KW-0472">Membrane</keyword>
<dbReference type="Proteomes" id="UP000278440">
    <property type="component" value="Unassembled WGS sequence"/>
</dbReference>
<dbReference type="InterPro" id="IPR009936">
    <property type="entry name" value="DUF1468"/>
</dbReference>
<feature type="compositionally biased region" description="Low complexity" evidence="1">
    <location>
        <begin position="1"/>
        <end position="15"/>
    </location>
</feature>
<sequence>MSVPTDTTGAPAPDDTTGEGRQRASHSEYGVAVLLLALGAWAITDAQGLVDQGARGFVNSKTLPTVVGALLVLTGILLAINVFRGGHGEAEGGEDVDLSGGTDYRTLGLLVASFVANALLIDRVGWPISGAILFFGSAFALGARRHWVTAVAAVVMSVGTWYLFNLVLGINLPVGLLKGIL</sequence>
<reference evidence="4 7" key="2">
    <citation type="submission" date="2020-08" db="EMBL/GenBank/DDBJ databases">
        <title>Genomic Encyclopedia of Type Strains, Phase IV (KMG-V): Genome sequencing to study the core and pangenomes of soil and plant-associated prokaryotes.</title>
        <authorList>
            <person name="Whitman W."/>
        </authorList>
    </citation>
    <scope>NUCLEOTIDE SEQUENCE [LARGE SCALE GENOMIC DNA]</scope>
    <source>
        <strain evidence="4 7">B3ACCR2</strain>
    </source>
</reference>
<accession>A0A495XZL6</accession>
<evidence type="ECO:0000256" key="2">
    <source>
        <dbReference type="SAM" id="Phobius"/>
    </source>
</evidence>